<dbReference type="Gene3D" id="3.40.1050.10">
    <property type="entry name" value="Carbonic anhydrase"/>
    <property type="match status" value="1"/>
</dbReference>
<dbReference type="GO" id="GO:0015976">
    <property type="term" value="P:carbon utilization"/>
    <property type="evidence" value="ECO:0007669"/>
    <property type="project" value="InterPro"/>
</dbReference>
<gene>
    <name evidence="1" type="ORF">HELGO_WM28826</name>
</gene>
<dbReference type="EMBL" id="CACVAZ010000009">
    <property type="protein sequence ID" value="CAA6803146.1"/>
    <property type="molecule type" value="Genomic_DNA"/>
</dbReference>
<dbReference type="GO" id="GO:0008270">
    <property type="term" value="F:zinc ion binding"/>
    <property type="evidence" value="ECO:0007669"/>
    <property type="project" value="InterPro"/>
</dbReference>
<dbReference type="SUPFAM" id="SSF53056">
    <property type="entry name" value="beta-carbonic anhydrase, cab"/>
    <property type="match status" value="1"/>
</dbReference>
<name>A0A6S6SAB0_9BACT</name>
<dbReference type="AlphaFoldDB" id="A0A6S6SAB0"/>
<evidence type="ECO:0008006" key="2">
    <source>
        <dbReference type="Google" id="ProtNLM"/>
    </source>
</evidence>
<proteinExistence type="predicted"/>
<accession>A0A6S6SAB0</accession>
<dbReference type="InterPro" id="IPR036874">
    <property type="entry name" value="Carbonic_anhydrase_sf"/>
</dbReference>
<organism evidence="1">
    <name type="scientific">uncultured Sulfurovum sp</name>
    <dbReference type="NCBI Taxonomy" id="269237"/>
    <lineage>
        <taxon>Bacteria</taxon>
        <taxon>Pseudomonadati</taxon>
        <taxon>Campylobacterota</taxon>
        <taxon>Epsilonproteobacteria</taxon>
        <taxon>Campylobacterales</taxon>
        <taxon>Sulfurovaceae</taxon>
        <taxon>Sulfurovum</taxon>
        <taxon>environmental samples</taxon>
    </lineage>
</organism>
<dbReference type="PROSITE" id="PS00704">
    <property type="entry name" value="PROK_CO2_ANHYDRASE_1"/>
    <property type="match status" value="1"/>
</dbReference>
<feature type="non-terminal residue" evidence="1">
    <location>
        <position position="48"/>
    </location>
</feature>
<dbReference type="InterPro" id="IPR015892">
    <property type="entry name" value="Carbonic_anhydrase_CS"/>
</dbReference>
<protein>
    <recommendedName>
        <fullName evidence="2">Carbonic anhydrase</fullName>
    </recommendedName>
</protein>
<sequence length="48" mass="5666">MDKLQKDGYSKFMKQYFKENKELFSTLSRSQKPETMIITCSDSRIDPA</sequence>
<reference evidence="1" key="1">
    <citation type="submission" date="2020-01" db="EMBL/GenBank/DDBJ databases">
        <authorList>
            <person name="Meier V. D."/>
            <person name="Meier V D."/>
        </authorList>
    </citation>
    <scope>NUCLEOTIDE SEQUENCE</scope>
    <source>
        <strain evidence="1">HLG_WM_MAG_02</strain>
    </source>
</reference>
<dbReference type="GO" id="GO:0004089">
    <property type="term" value="F:carbonate dehydratase activity"/>
    <property type="evidence" value="ECO:0007669"/>
    <property type="project" value="InterPro"/>
</dbReference>
<evidence type="ECO:0000313" key="1">
    <source>
        <dbReference type="EMBL" id="CAA6803146.1"/>
    </source>
</evidence>